<comment type="caution">
    <text evidence="2">The sequence shown here is derived from an EMBL/GenBank/DDBJ whole genome shotgun (WGS) entry which is preliminary data.</text>
</comment>
<feature type="compositionally biased region" description="Low complexity" evidence="1">
    <location>
        <begin position="100"/>
        <end position="116"/>
    </location>
</feature>
<gene>
    <name evidence="2" type="ORF">Tci_609010</name>
</gene>
<evidence type="ECO:0000313" key="2">
    <source>
        <dbReference type="EMBL" id="GFA37038.1"/>
    </source>
</evidence>
<feature type="non-terminal residue" evidence="2">
    <location>
        <position position="1"/>
    </location>
</feature>
<dbReference type="AlphaFoldDB" id="A0A699JK37"/>
<dbReference type="EMBL" id="BKCJ010412472">
    <property type="protein sequence ID" value="GFA37038.1"/>
    <property type="molecule type" value="Genomic_DNA"/>
</dbReference>
<feature type="compositionally biased region" description="Pro residues" evidence="1">
    <location>
        <begin position="78"/>
        <end position="99"/>
    </location>
</feature>
<reference evidence="2" key="1">
    <citation type="journal article" date="2019" name="Sci. Rep.">
        <title>Draft genome of Tanacetum cinerariifolium, the natural source of mosquito coil.</title>
        <authorList>
            <person name="Yamashiro T."/>
            <person name="Shiraishi A."/>
            <person name="Satake H."/>
            <person name="Nakayama K."/>
        </authorList>
    </citation>
    <scope>NUCLEOTIDE SEQUENCE</scope>
</reference>
<proteinExistence type="predicted"/>
<organism evidence="2">
    <name type="scientific">Tanacetum cinerariifolium</name>
    <name type="common">Dalmatian daisy</name>
    <name type="synonym">Chrysanthemum cinerariifolium</name>
    <dbReference type="NCBI Taxonomy" id="118510"/>
    <lineage>
        <taxon>Eukaryota</taxon>
        <taxon>Viridiplantae</taxon>
        <taxon>Streptophyta</taxon>
        <taxon>Embryophyta</taxon>
        <taxon>Tracheophyta</taxon>
        <taxon>Spermatophyta</taxon>
        <taxon>Magnoliopsida</taxon>
        <taxon>eudicotyledons</taxon>
        <taxon>Gunneridae</taxon>
        <taxon>Pentapetalae</taxon>
        <taxon>asterids</taxon>
        <taxon>campanulids</taxon>
        <taxon>Asterales</taxon>
        <taxon>Asteraceae</taxon>
        <taxon>Asteroideae</taxon>
        <taxon>Anthemideae</taxon>
        <taxon>Anthemidinae</taxon>
        <taxon>Tanacetum</taxon>
    </lineage>
</organism>
<sequence>RKKVIITEDTIRQALRLDDAAGVDCLPTEEIFAELARMIDDLSAHNTKYTSPALTQKDVEDAVEDEDDDNKVSAEPTLPSPTPVTPPPSPTQEPIPSPPQDESTQPSSSPQQQPSQTADLSQSFMTLLNTLLETCATLTKKEDASKQGEIVKLDADKDVTLVDAKDEIDADVQERLAESQAKVYHLDLEHAEKVLSMQDTDEAEPAEVEEVIEVVTATKLMKKVVTTTTTTIIAAQVTKASALRRKRGVVIQDPEETATASVIVHSEVKSKDKGKGILIKEPKPLKREAQIKQDEAFARELEVKLNANIN</sequence>
<accession>A0A699JK37</accession>
<protein>
    <submittedName>
        <fullName evidence="2">Uncharacterized protein</fullName>
    </submittedName>
</protein>
<evidence type="ECO:0000256" key="1">
    <source>
        <dbReference type="SAM" id="MobiDB-lite"/>
    </source>
</evidence>
<name>A0A699JK37_TANCI</name>
<feature type="region of interest" description="Disordered" evidence="1">
    <location>
        <begin position="47"/>
        <end position="119"/>
    </location>
</feature>